<organism evidence="2 3">
    <name type="scientific">Channa striata</name>
    <name type="common">Snakehead murrel</name>
    <name type="synonym">Ophicephalus striatus</name>
    <dbReference type="NCBI Taxonomy" id="64152"/>
    <lineage>
        <taxon>Eukaryota</taxon>
        <taxon>Metazoa</taxon>
        <taxon>Chordata</taxon>
        <taxon>Craniata</taxon>
        <taxon>Vertebrata</taxon>
        <taxon>Euteleostomi</taxon>
        <taxon>Actinopterygii</taxon>
        <taxon>Neopterygii</taxon>
        <taxon>Teleostei</taxon>
        <taxon>Neoteleostei</taxon>
        <taxon>Acanthomorphata</taxon>
        <taxon>Anabantaria</taxon>
        <taxon>Anabantiformes</taxon>
        <taxon>Channoidei</taxon>
        <taxon>Channidae</taxon>
        <taxon>Channa</taxon>
    </lineage>
</organism>
<sequence>MMEKSSKSGRLALLVAVVIFIIFPVTSLSEEDFYKSLIEVKKECCVGVDAELKRFGDIDYDGFVSLMGRRNAVPPSSRKNIPMSGKGHVEDILTDLLGWRRSDRL</sequence>
<comment type="caution">
    <text evidence="2">The sequence shown here is derived from an EMBL/GenBank/DDBJ whole genome shotgun (WGS) entry which is preliminary data.</text>
</comment>
<gene>
    <name evidence="2" type="ORF">Q5P01_001754</name>
</gene>
<name>A0AA88NLD1_CHASR</name>
<evidence type="ECO:0000313" key="2">
    <source>
        <dbReference type="EMBL" id="KAK2862221.1"/>
    </source>
</evidence>
<protein>
    <recommendedName>
        <fullName evidence="4">Neuromedin-K</fullName>
    </recommendedName>
</protein>
<evidence type="ECO:0008006" key="4">
    <source>
        <dbReference type="Google" id="ProtNLM"/>
    </source>
</evidence>
<dbReference type="EMBL" id="JAUPFM010000001">
    <property type="protein sequence ID" value="KAK2862221.1"/>
    <property type="molecule type" value="Genomic_DNA"/>
</dbReference>
<feature type="chain" id="PRO_5041706598" description="Neuromedin-K" evidence="1">
    <location>
        <begin position="30"/>
        <end position="105"/>
    </location>
</feature>
<keyword evidence="3" id="KW-1185">Reference proteome</keyword>
<evidence type="ECO:0000256" key="1">
    <source>
        <dbReference type="SAM" id="SignalP"/>
    </source>
</evidence>
<dbReference type="Proteomes" id="UP001187415">
    <property type="component" value="Unassembled WGS sequence"/>
</dbReference>
<reference evidence="2" key="1">
    <citation type="submission" date="2023-07" db="EMBL/GenBank/DDBJ databases">
        <title>Chromosome-level Genome Assembly of Striped Snakehead (Channa striata).</title>
        <authorList>
            <person name="Liu H."/>
        </authorList>
    </citation>
    <scope>NUCLEOTIDE SEQUENCE</scope>
    <source>
        <strain evidence="2">Gz</strain>
        <tissue evidence="2">Muscle</tissue>
    </source>
</reference>
<proteinExistence type="predicted"/>
<dbReference type="AlphaFoldDB" id="A0AA88NLD1"/>
<keyword evidence="1" id="KW-0732">Signal</keyword>
<accession>A0AA88NLD1</accession>
<evidence type="ECO:0000313" key="3">
    <source>
        <dbReference type="Proteomes" id="UP001187415"/>
    </source>
</evidence>
<feature type="signal peptide" evidence="1">
    <location>
        <begin position="1"/>
        <end position="29"/>
    </location>
</feature>